<reference evidence="1" key="1">
    <citation type="submission" date="2015-06" db="UniProtKB">
        <authorList>
            <consortium name="EnsemblPlants"/>
        </authorList>
    </citation>
    <scope>IDENTIFICATION</scope>
</reference>
<protein>
    <submittedName>
        <fullName evidence="1">Uncharacterized protein</fullName>
    </submittedName>
</protein>
<proteinExistence type="predicted"/>
<accession>R7WGM0</accession>
<organism evidence="1">
    <name type="scientific">Aegilops tauschii</name>
    <name type="common">Tausch's goatgrass</name>
    <name type="synonym">Aegilops squarrosa</name>
    <dbReference type="NCBI Taxonomy" id="37682"/>
    <lineage>
        <taxon>Eukaryota</taxon>
        <taxon>Viridiplantae</taxon>
        <taxon>Streptophyta</taxon>
        <taxon>Embryophyta</taxon>
        <taxon>Tracheophyta</taxon>
        <taxon>Spermatophyta</taxon>
        <taxon>Magnoliopsida</taxon>
        <taxon>Liliopsida</taxon>
        <taxon>Poales</taxon>
        <taxon>Poaceae</taxon>
        <taxon>BOP clade</taxon>
        <taxon>Pooideae</taxon>
        <taxon>Triticodae</taxon>
        <taxon>Triticeae</taxon>
        <taxon>Triticinae</taxon>
        <taxon>Aegilops</taxon>
    </lineage>
</organism>
<evidence type="ECO:0000313" key="1">
    <source>
        <dbReference type="EnsemblPlants" id="EMT20599"/>
    </source>
</evidence>
<dbReference type="AlphaFoldDB" id="R7WGM0"/>
<sequence>MAHAIDLEEHLAKDKDKENIEVASNMQDMESQALLQPFGSDNLRKRRSGKTPLVETEVAEGELEDKLAKKPRRKLVEELVKVPLATGEENTSTST</sequence>
<name>R7WGM0_AEGTA</name>
<dbReference type="EnsemblPlants" id="EMT20599">
    <property type="protein sequence ID" value="EMT20599"/>
    <property type="gene ID" value="F775_43514"/>
</dbReference>